<feature type="transmembrane region" description="Helical" evidence="1">
    <location>
        <begin position="50"/>
        <end position="70"/>
    </location>
</feature>
<sequence length="371" mass="42561">MAENQRFLALDVFRGMTVCFMIIVNSPGDWTISYAPLLHARWHGFTPTDLVFPSFLFAVGNAMAFVMYKYESLGDNIFWRKTLKRFLIIFLLGYLLYWFPFYDFEAGAFKPISGTRILGVLQRIALCYLIASVVLHYGSKKVAAIFSIFILLGYWLLLYIYGDPNDPYSLAGYGGNSLDFFVLGEKHLYHGEGIAFDPEGILSTLPAIVNVIFGYLAGDFIRKRGNSYETIAKLLMTGAVLILIALTWNMVFPINKKIWTSSFVLLTVGLDLLILPILMFVIEIEKKQKWTYFFVVFGRNPLFIYLLSELLLITLYMIPAGDASLQRWFYKDFFGSFANPVNASFLFAFFFMLTCWAVGYILDKKKIYIRV</sequence>
<evidence type="ECO:0000313" key="4">
    <source>
        <dbReference type="Proteomes" id="UP000190961"/>
    </source>
</evidence>
<keyword evidence="1" id="KW-1133">Transmembrane helix</keyword>
<dbReference type="GO" id="GO:0016746">
    <property type="term" value="F:acyltransferase activity"/>
    <property type="evidence" value="ECO:0007669"/>
    <property type="project" value="UniProtKB-KW"/>
</dbReference>
<dbReference type="Pfam" id="PF07786">
    <property type="entry name" value="HGSNAT_cat"/>
    <property type="match status" value="1"/>
</dbReference>
<feature type="transmembrane region" description="Helical" evidence="1">
    <location>
        <begin position="302"/>
        <end position="321"/>
    </location>
</feature>
<accession>A0A1T5LRT2</accession>
<keyword evidence="4" id="KW-1185">Reference proteome</keyword>
<dbReference type="STRING" id="688867.SAMN05660236_3709"/>
<feature type="transmembrane region" description="Helical" evidence="1">
    <location>
        <begin position="114"/>
        <end position="135"/>
    </location>
</feature>
<dbReference type="AlphaFoldDB" id="A0A1T5LRT2"/>
<feature type="transmembrane region" description="Helical" evidence="1">
    <location>
        <begin position="12"/>
        <end position="30"/>
    </location>
</feature>
<dbReference type="OrthoDB" id="9788724at2"/>
<keyword evidence="3" id="KW-0012">Acyltransferase</keyword>
<feature type="transmembrane region" description="Helical" evidence="1">
    <location>
        <begin position="258"/>
        <end position="282"/>
    </location>
</feature>
<feature type="transmembrane region" description="Helical" evidence="1">
    <location>
        <begin position="142"/>
        <end position="161"/>
    </location>
</feature>
<proteinExistence type="predicted"/>
<dbReference type="InterPro" id="IPR012429">
    <property type="entry name" value="HGSNAT_cat"/>
</dbReference>
<dbReference type="RefSeq" id="WP_079688221.1">
    <property type="nucleotide sequence ID" value="NZ_FUZU01000002.1"/>
</dbReference>
<evidence type="ECO:0000259" key="2">
    <source>
        <dbReference type="Pfam" id="PF07786"/>
    </source>
</evidence>
<dbReference type="PANTHER" id="PTHR31061:SF24">
    <property type="entry name" value="LD22376P"/>
    <property type="match status" value="1"/>
</dbReference>
<feature type="transmembrane region" description="Helical" evidence="1">
    <location>
        <begin position="341"/>
        <end position="362"/>
    </location>
</feature>
<dbReference type="PANTHER" id="PTHR31061">
    <property type="entry name" value="LD22376P"/>
    <property type="match status" value="1"/>
</dbReference>
<evidence type="ECO:0000256" key="1">
    <source>
        <dbReference type="SAM" id="Phobius"/>
    </source>
</evidence>
<keyword evidence="3" id="KW-0808">Transferase</keyword>
<feature type="transmembrane region" description="Helical" evidence="1">
    <location>
        <begin position="230"/>
        <end position="252"/>
    </location>
</feature>
<keyword evidence="1" id="KW-0472">Membrane</keyword>
<gene>
    <name evidence="3" type="ORF">SAMN05660236_3709</name>
</gene>
<dbReference type="EMBL" id="FUZU01000002">
    <property type="protein sequence ID" value="SKC78248.1"/>
    <property type="molecule type" value="Genomic_DNA"/>
</dbReference>
<protein>
    <submittedName>
        <fullName evidence="3">Predicted acyltransferase</fullName>
    </submittedName>
</protein>
<feature type="transmembrane region" description="Helical" evidence="1">
    <location>
        <begin position="82"/>
        <end position="102"/>
    </location>
</feature>
<organism evidence="3 4">
    <name type="scientific">Ohtaekwangia koreensis</name>
    <dbReference type="NCBI Taxonomy" id="688867"/>
    <lineage>
        <taxon>Bacteria</taxon>
        <taxon>Pseudomonadati</taxon>
        <taxon>Bacteroidota</taxon>
        <taxon>Cytophagia</taxon>
        <taxon>Cytophagales</taxon>
        <taxon>Fulvivirgaceae</taxon>
        <taxon>Ohtaekwangia</taxon>
    </lineage>
</organism>
<dbReference type="Proteomes" id="UP000190961">
    <property type="component" value="Unassembled WGS sequence"/>
</dbReference>
<feature type="domain" description="Heparan-alpha-glucosaminide N-acetyltransferase catalytic" evidence="2">
    <location>
        <begin position="6"/>
        <end position="159"/>
    </location>
</feature>
<feature type="transmembrane region" description="Helical" evidence="1">
    <location>
        <begin position="200"/>
        <end position="218"/>
    </location>
</feature>
<evidence type="ECO:0000313" key="3">
    <source>
        <dbReference type="EMBL" id="SKC78248.1"/>
    </source>
</evidence>
<name>A0A1T5LRT2_9BACT</name>
<reference evidence="3 4" key="1">
    <citation type="submission" date="2017-02" db="EMBL/GenBank/DDBJ databases">
        <authorList>
            <person name="Peterson S.W."/>
        </authorList>
    </citation>
    <scope>NUCLEOTIDE SEQUENCE [LARGE SCALE GENOMIC DNA]</scope>
    <source>
        <strain evidence="3 4">DSM 25262</strain>
    </source>
</reference>
<keyword evidence="1" id="KW-0812">Transmembrane</keyword>